<dbReference type="InterPro" id="IPR038731">
    <property type="entry name" value="RgtA/B/C-like"/>
</dbReference>
<dbReference type="EMBL" id="MHFR01000010">
    <property type="protein sequence ID" value="OGW99312.1"/>
    <property type="molecule type" value="Genomic_DNA"/>
</dbReference>
<accession>A0A1G1L2C1</accession>
<keyword evidence="7 8" id="KW-0472">Membrane</keyword>
<keyword evidence="4" id="KW-0808">Transferase</keyword>
<name>A0A1G1L2C1_9BACT</name>
<dbReference type="PANTHER" id="PTHR33908">
    <property type="entry name" value="MANNOSYLTRANSFERASE YKCB-RELATED"/>
    <property type="match status" value="1"/>
</dbReference>
<evidence type="ECO:0000256" key="5">
    <source>
        <dbReference type="ARBA" id="ARBA00022692"/>
    </source>
</evidence>
<feature type="transmembrane region" description="Helical" evidence="8">
    <location>
        <begin position="5"/>
        <end position="23"/>
    </location>
</feature>
<dbReference type="AlphaFoldDB" id="A0A1G1L2C1"/>
<feature type="transmembrane region" description="Helical" evidence="8">
    <location>
        <begin position="205"/>
        <end position="222"/>
    </location>
</feature>
<sequence>MKKQICIYTLFAIGVIFLFSFWIGKIPLYSSDEGRYGEIAREMWENKNFVIPTFNYSSYLDKPILAPFLTALSFSMFGINEISVRLVPILAAIFGILMTFLFTKIIFDRTIAHYAALLLLTTVGYVLVGRFGVIDMLMTFFLSGSMFCLMHAYFNRRTKYYLLAYAFMGFAFLTKGMIGFVLPGLIFLAFLTWTKNLKEIGKMHLVWGVLIVAVIILPWFVAACLKESEFFDIFIVKQQFTRFLKGGFGRRKPFWFFAPILIATSFPWSLFLPATLINSFRKENPYQKAMKFLICWVGVIFIFFSLPKSKLPYYLLPASVPFAVLIAVFLADWVHGKEASRLVSVVMKWTWRVLFGICSLAVTGLFVYLLFWKQDPQTATLRPVLQAVGVTVLAGSTLAYFFQRIDRRKNAVTALAGMIFITLLVTFVGMKKIGPFQSSFAYAEVLNSKLQSGDMLAVYASPDEFSDIPFYLKRRVVVVGPDKGTLTYEADEPDHAEENKKWFISREQMVSIFNENQVRVYCLMEQDKFQDLLNIGIKNYRILKEGFGKLLISNVSDEAQKPF</sequence>
<feature type="transmembrane region" description="Helical" evidence="8">
    <location>
        <begin position="254"/>
        <end position="277"/>
    </location>
</feature>
<protein>
    <recommendedName>
        <fullName evidence="9">Glycosyltransferase RgtA/B/C/D-like domain-containing protein</fullName>
    </recommendedName>
</protein>
<evidence type="ECO:0000256" key="6">
    <source>
        <dbReference type="ARBA" id="ARBA00022989"/>
    </source>
</evidence>
<dbReference type="Proteomes" id="UP000178187">
    <property type="component" value="Unassembled WGS sequence"/>
</dbReference>
<dbReference type="GO" id="GO:0009103">
    <property type="term" value="P:lipopolysaccharide biosynthetic process"/>
    <property type="evidence" value="ECO:0007669"/>
    <property type="project" value="UniProtKB-ARBA"/>
</dbReference>
<keyword evidence="6 8" id="KW-1133">Transmembrane helix</keyword>
<evidence type="ECO:0000256" key="3">
    <source>
        <dbReference type="ARBA" id="ARBA00022676"/>
    </source>
</evidence>
<evidence type="ECO:0000313" key="11">
    <source>
        <dbReference type="Proteomes" id="UP000178187"/>
    </source>
</evidence>
<keyword evidence="3" id="KW-0328">Glycosyltransferase</keyword>
<dbReference type="GO" id="GO:0005886">
    <property type="term" value="C:plasma membrane"/>
    <property type="evidence" value="ECO:0007669"/>
    <property type="project" value="UniProtKB-SubCell"/>
</dbReference>
<evidence type="ECO:0000313" key="10">
    <source>
        <dbReference type="EMBL" id="OGW99312.1"/>
    </source>
</evidence>
<feature type="domain" description="Glycosyltransferase RgtA/B/C/D-like" evidence="9">
    <location>
        <begin position="61"/>
        <end position="219"/>
    </location>
</feature>
<comment type="caution">
    <text evidence="10">The sequence shown here is derived from an EMBL/GenBank/DDBJ whole genome shotgun (WGS) entry which is preliminary data.</text>
</comment>
<proteinExistence type="predicted"/>
<comment type="subcellular location">
    <subcellularLocation>
        <location evidence="1">Cell membrane</location>
        <topology evidence="1">Multi-pass membrane protein</topology>
    </subcellularLocation>
</comment>
<keyword evidence="5 8" id="KW-0812">Transmembrane</keyword>
<dbReference type="GO" id="GO:0010041">
    <property type="term" value="P:response to iron(III) ion"/>
    <property type="evidence" value="ECO:0007669"/>
    <property type="project" value="TreeGrafter"/>
</dbReference>
<evidence type="ECO:0000259" key="9">
    <source>
        <dbReference type="Pfam" id="PF13231"/>
    </source>
</evidence>
<feature type="transmembrane region" description="Helical" evidence="8">
    <location>
        <begin position="411"/>
        <end position="430"/>
    </location>
</feature>
<feature type="transmembrane region" description="Helical" evidence="8">
    <location>
        <begin position="353"/>
        <end position="372"/>
    </location>
</feature>
<feature type="transmembrane region" description="Helical" evidence="8">
    <location>
        <begin position="136"/>
        <end position="154"/>
    </location>
</feature>
<evidence type="ECO:0000256" key="1">
    <source>
        <dbReference type="ARBA" id="ARBA00004651"/>
    </source>
</evidence>
<dbReference type="PANTHER" id="PTHR33908:SF3">
    <property type="entry name" value="UNDECAPRENYL PHOSPHATE-ALPHA-4-AMINO-4-DEOXY-L-ARABINOSE ARABINOSYL TRANSFERASE"/>
    <property type="match status" value="1"/>
</dbReference>
<feature type="transmembrane region" description="Helical" evidence="8">
    <location>
        <begin position="86"/>
        <end position="105"/>
    </location>
</feature>
<feature type="transmembrane region" description="Helical" evidence="8">
    <location>
        <begin position="313"/>
        <end position="333"/>
    </location>
</feature>
<organism evidence="10 11">
    <name type="scientific">Candidatus Danuiimicrobium aquiferis</name>
    <dbReference type="NCBI Taxonomy" id="1801832"/>
    <lineage>
        <taxon>Bacteria</taxon>
        <taxon>Pseudomonadati</taxon>
        <taxon>Candidatus Omnitrophota</taxon>
        <taxon>Candidatus Danuiimicrobium</taxon>
    </lineage>
</organism>
<evidence type="ECO:0000256" key="4">
    <source>
        <dbReference type="ARBA" id="ARBA00022679"/>
    </source>
</evidence>
<feature type="transmembrane region" description="Helical" evidence="8">
    <location>
        <begin position="160"/>
        <end position="193"/>
    </location>
</feature>
<evidence type="ECO:0000256" key="8">
    <source>
        <dbReference type="SAM" id="Phobius"/>
    </source>
</evidence>
<dbReference type="GO" id="GO:0016763">
    <property type="term" value="F:pentosyltransferase activity"/>
    <property type="evidence" value="ECO:0007669"/>
    <property type="project" value="TreeGrafter"/>
</dbReference>
<evidence type="ECO:0000256" key="2">
    <source>
        <dbReference type="ARBA" id="ARBA00022475"/>
    </source>
</evidence>
<evidence type="ECO:0000256" key="7">
    <source>
        <dbReference type="ARBA" id="ARBA00023136"/>
    </source>
</evidence>
<feature type="transmembrane region" description="Helical" evidence="8">
    <location>
        <begin position="111"/>
        <end position="129"/>
    </location>
</feature>
<feature type="transmembrane region" description="Helical" evidence="8">
    <location>
        <begin position="289"/>
        <end position="307"/>
    </location>
</feature>
<reference evidence="10 11" key="1">
    <citation type="journal article" date="2016" name="Nat. Commun.">
        <title>Thousands of microbial genomes shed light on interconnected biogeochemical processes in an aquifer system.</title>
        <authorList>
            <person name="Anantharaman K."/>
            <person name="Brown C.T."/>
            <person name="Hug L.A."/>
            <person name="Sharon I."/>
            <person name="Castelle C.J."/>
            <person name="Probst A.J."/>
            <person name="Thomas B.C."/>
            <person name="Singh A."/>
            <person name="Wilkins M.J."/>
            <person name="Karaoz U."/>
            <person name="Brodie E.L."/>
            <person name="Williams K.H."/>
            <person name="Hubbard S.S."/>
            <person name="Banfield J.F."/>
        </authorList>
    </citation>
    <scope>NUCLEOTIDE SEQUENCE [LARGE SCALE GENOMIC DNA]</scope>
</reference>
<gene>
    <name evidence="10" type="ORF">A3G33_00625</name>
</gene>
<keyword evidence="2" id="KW-1003">Cell membrane</keyword>
<dbReference type="Pfam" id="PF13231">
    <property type="entry name" value="PMT_2"/>
    <property type="match status" value="1"/>
</dbReference>
<dbReference type="InterPro" id="IPR050297">
    <property type="entry name" value="LipidA_mod_glycosyltrf_83"/>
</dbReference>